<proteinExistence type="predicted"/>
<feature type="compositionally biased region" description="Low complexity" evidence="1">
    <location>
        <begin position="107"/>
        <end position="118"/>
    </location>
</feature>
<dbReference type="Proteomes" id="UP000299102">
    <property type="component" value="Unassembled WGS sequence"/>
</dbReference>
<accession>A0A4C1Y9K0</accession>
<dbReference type="EMBL" id="BGZK01001103">
    <property type="protein sequence ID" value="GBP71289.1"/>
    <property type="molecule type" value="Genomic_DNA"/>
</dbReference>
<gene>
    <name evidence="2" type="ORF">EVAR_60855_1</name>
</gene>
<feature type="region of interest" description="Disordered" evidence="1">
    <location>
        <begin position="84"/>
        <end position="118"/>
    </location>
</feature>
<evidence type="ECO:0000313" key="2">
    <source>
        <dbReference type="EMBL" id="GBP71289.1"/>
    </source>
</evidence>
<comment type="caution">
    <text evidence="2">The sequence shown here is derived from an EMBL/GenBank/DDBJ whole genome shotgun (WGS) entry which is preliminary data.</text>
</comment>
<evidence type="ECO:0000256" key="1">
    <source>
        <dbReference type="SAM" id="MobiDB-lite"/>
    </source>
</evidence>
<reference evidence="2 3" key="1">
    <citation type="journal article" date="2019" name="Commun. Biol.">
        <title>The bagworm genome reveals a unique fibroin gene that provides high tensile strength.</title>
        <authorList>
            <person name="Kono N."/>
            <person name="Nakamura H."/>
            <person name="Ohtoshi R."/>
            <person name="Tomita M."/>
            <person name="Numata K."/>
            <person name="Arakawa K."/>
        </authorList>
    </citation>
    <scope>NUCLEOTIDE SEQUENCE [LARGE SCALE GENOMIC DNA]</scope>
</reference>
<evidence type="ECO:0000313" key="3">
    <source>
        <dbReference type="Proteomes" id="UP000299102"/>
    </source>
</evidence>
<organism evidence="2 3">
    <name type="scientific">Eumeta variegata</name>
    <name type="common">Bagworm moth</name>
    <name type="synonym">Eumeta japonica</name>
    <dbReference type="NCBI Taxonomy" id="151549"/>
    <lineage>
        <taxon>Eukaryota</taxon>
        <taxon>Metazoa</taxon>
        <taxon>Ecdysozoa</taxon>
        <taxon>Arthropoda</taxon>
        <taxon>Hexapoda</taxon>
        <taxon>Insecta</taxon>
        <taxon>Pterygota</taxon>
        <taxon>Neoptera</taxon>
        <taxon>Endopterygota</taxon>
        <taxon>Lepidoptera</taxon>
        <taxon>Glossata</taxon>
        <taxon>Ditrysia</taxon>
        <taxon>Tineoidea</taxon>
        <taxon>Psychidae</taxon>
        <taxon>Oiketicinae</taxon>
        <taxon>Eumeta</taxon>
    </lineage>
</organism>
<dbReference type="AlphaFoldDB" id="A0A4C1Y9K0"/>
<keyword evidence="3" id="KW-1185">Reference proteome</keyword>
<protein>
    <submittedName>
        <fullName evidence="2">Uncharacterized protein</fullName>
    </submittedName>
</protein>
<name>A0A4C1Y9K0_EUMVA</name>
<sequence length="118" mass="12197">MAFLVFHDKWLHDNHIEAGCTLGGALARGPGTCSRRPTLAARCVNYTRTDRRPPTTKYLAPSECELQAMSCVGLRVDAAVAAHNGGAAQSPRVAAGTGPTRGGSTRASSSLAVSDASS</sequence>